<keyword evidence="1" id="KW-0812">Transmembrane</keyword>
<reference evidence="2 3" key="1">
    <citation type="submission" date="2019-04" db="EMBL/GenBank/DDBJ databases">
        <title>Niastella caeni sp. nov., isolated from activated sludge.</title>
        <authorList>
            <person name="Sheng M."/>
        </authorList>
    </citation>
    <scope>NUCLEOTIDE SEQUENCE [LARGE SCALE GENOMIC DNA]</scope>
    <source>
        <strain evidence="2 3">HX-2-15</strain>
    </source>
</reference>
<dbReference type="InterPro" id="IPR030987">
    <property type="entry name" value="AbiV"/>
</dbReference>
<gene>
    <name evidence="2" type="ORF">FAM09_26560</name>
</gene>
<organism evidence="2 3">
    <name type="scientific">Niastella caeni</name>
    <dbReference type="NCBI Taxonomy" id="2569763"/>
    <lineage>
        <taxon>Bacteria</taxon>
        <taxon>Pseudomonadati</taxon>
        <taxon>Bacteroidota</taxon>
        <taxon>Chitinophagia</taxon>
        <taxon>Chitinophagales</taxon>
        <taxon>Chitinophagaceae</taxon>
        <taxon>Niastella</taxon>
    </lineage>
</organism>
<evidence type="ECO:0000313" key="3">
    <source>
        <dbReference type="Proteomes" id="UP000306918"/>
    </source>
</evidence>
<keyword evidence="1" id="KW-1133">Transmembrane helix</keyword>
<keyword evidence="1" id="KW-0472">Membrane</keyword>
<evidence type="ECO:0000256" key="1">
    <source>
        <dbReference type="SAM" id="Phobius"/>
    </source>
</evidence>
<dbReference type="Pfam" id="PF18728">
    <property type="entry name" value="HEPN_AbiV"/>
    <property type="match status" value="1"/>
</dbReference>
<protein>
    <submittedName>
        <fullName evidence="2">AbiV family abortive infection protein</fullName>
    </submittedName>
</protein>
<dbReference type="RefSeq" id="WP_136580199.1">
    <property type="nucleotide sequence ID" value="NZ_STFF01000010.1"/>
</dbReference>
<accession>A0A4S8HFV7</accession>
<dbReference type="Proteomes" id="UP000306918">
    <property type="component" value="Unassembled WGS sequence"/>
</dbReference>
<dbReference type="EMBL" id="STFF01000010">
    <property type="protein sequence ID" value="THU33009.1"/>
    <property type="molecule type" value="Genomic_DNA"/>
</dbReference>
<proteinExistence type="predicted"/>
<name>A0A4S8HFV7_9BACT</name>
<feature type="transmembrane region" description="Helical" evidence="1">
    <location>
        <begin position="85"/>
        <end position="101"/>
    </location>
</feature>
<dbReference type="NCBIfam" id="TIGR04498">
    <property type="entry name" value="AbiV_defense"/>
    <property type="match status" value="1"/>
</dbReference>
<keyword evidence="3" id="KW-1185">Reference proteome</keyword>
<dbReference type="AlphaFoldDB" id="A0A4S8HFV7"/>
<comment type="caution">
    <text evidence="2">The sequence shown here is derived from an EMBL/GenBank/DDBJ whole genome shotgun (WGS) entry which is preliminary data.</text>
</comment>
<sequence>MTGKSFGNLSMAECRTASDAILSEANKHWENAQAAATHQQDYGYAISMMIISSEELVKGTILFLDSLGFKLRNLKGMKALFKSHTMRYLVVYIMYAMGLLMDELKGFILLLQSNPTLIMEWMVMYKKDDPDFTRLLKYYGIKKVNQFKREFHWFSKVDKLRQNGFYSDYDEFLIVPSDLTLEDYNHARERFSKAKDICIGLIASIREGNPEFKNFIEQTMNDMKTKGRYTSIENWLEQLKSYKNDPFALTLAYLSNPHTFQQTTVPPSKQTPD</sequence>
<dbReference type="OrthoDB" id="770331at2"/>
<evidence type="ECO:0000313" key="2">
    <source>
        <dbReference type="EMBL" id="THU33009.1"/>
    </source>
</evidence>